<evidence type="ECO:0000313" key="3">
    <source>
        <dbReference type="Proteomes" id="UP000009168"/>
    </source>
</evidence>
<sequence length="454" mass="53288">MESFRIKVNYVKSKQEYPKELIYDLIKQDIKKIYMSRVEFKDELIDEPGTTSTYDGSFFSFKIQLEKNINPTIFLTQLRDICLKYNFISSQSRKNYQQYKQFELIVCYINCYENNKSVEQLKNINSSLNNSFQSQNNSQQSKQLGQQQQKIIKFESQNNNSNHELFLGQQILNQQISIENDQLDQIFEQIDISDLKTQINALQQKNAQLENSQTQAQIIINDQTEKTQKLLSTQNELTENQNQLKKQLINFETNKKQFEEQMQANEKKNLDNYKELDSKIYLLKVEYDQQIEQIININTSSQESSKIQLKQFESTVDNIKQQLEEQNQSIQNIKQVLNQLQQNQINYEQSINKLQETIQLLQEKKSLGSNENKSLTNSVISDQDNLKTQSSQNKLELDLDEKQIETLNELLSQLKQTVFQSVNFISRSAFKMPLKLISFFSPFNLAKKALSILS</sequence>
<keyword evidence="3" id="KW-1185">Reference proteome</keyword>
<dbReference type="Proteomes" id="UP000009168">
    <property type="component" value="Unassembled WGS sequence"/>
</dbReference>
<dbReference type="InParanoid" id="Q22RR5"/>
<dbReference type="EMBL" id="GG662845">
    <property type="protein sequence ID" value="EAR88057.2"/>
    <property type="molecule type" value="Genomic_DNA"/>
</dbReference>
<organism evidence="2 3">
    <name type="scientific">Tetrahymena thermophila (strain SB210)</name>
    <dbReference type="NCBI Taxonomy" id="312017"/>
    <lineage>
        <taxon>Eukaryota</taxon>
        <taxon>Sar</taxon>
        <taxon>Alveolata</taxon>
        <taxon>Ciliophora</taxon>
        <taxon>Intramacronucleata</taxon>
        <taxon>Oligohymenophorea</taxon>
        <taxon>Hymenostomatida</taxon>
        <taxon>Tetrahymenina</taxon>
        <taxon>Tetrahymenidae</taxon>
        <taxon>Tetrahymena</taxon>
    </lineage>
</organism>
<feature type="coiled-coil region" evidence="1">
    <location>
        <begin position="309"/>
        <end position="371"/>
    </location>
</feature>
<name>Q22RR5_TETTS</name>
<gene>
    <name evidence="2" type="ORF">TTHERM_00013230</name>
</gene>
<evidence type="ECO:0000256" key="1">
    <source>
        <dbReference type="SAM" id="Coils"/>
    </source>
</evidence>
<reference evidence="3" key="1">
    <citation type="journal article" date="2006" name="PLoS Biol.">
        <title>Macronuclear genome sequence of the ciliate Tetrahymena thermophila, a model eukaryote.</title>
        <authorList>
            <person name="Eisen J.A."/>
            <person name="Coyne R.S."/>
            <person name="Wu M."/>
            <person name="Wu D."/>
            <person name="Thiagarajan M."/>
            <person name="Wortman J.R."/>
            <person name="Badger J.H."/>
            <person name="Ren Q."/>
            <person name="Amedeo P."/>
            <person name="Jones K.M."/>
            <person name="Tallon L.J."/>
            <person name="Delcher A.L."/>
            <person name="Salzberg S.L."/>
            <person name="Silva J.C."/>
            <person name="Haas B.J."/>
            <person name="Majoros W.H."/>
            <person name="Farzad M."/>
            <person name="Carlton J.M."/>
            <person name="Smith R.K. Jr."/>
            <person name="Garg J."/>
            <person name="Pearlman R.E."/>
            <person name="Karrer K.M."/>
            <person name="Sun L."/>
            <person name="Manning G."/>
            <person name="Elde N.C."/>
            <person name="Turkewitz A.P."/>
            <person name="Asai D.J."/>
            <person name="Wilkes D.E."/>
            <person name="Wang Y."/>
            <person name="Cai H."/>
            <person name="Collins K."/>
            <person name="Stewart B.A."/>
            <person name="Lee S.R."/>
            <person name="Wilamowska K."/>
            <person name="Weinberg Z."/>
            <person name="Ruzzo W.L."/>
            <person name="Wloga D."/>
            <person name="Gaertig J."/>
            <person name="Frankel J."/>
            <person name="Tsao C.-C."/>
            <person name="Gorovsky M.A."/>
            <person name="Keeling P.J."/>
            <person name="Waller R.F."/>
            <person name="Patron N.J."/>
            <person name="Cherry J.M."/>
            <person name="Stover N.A."/>
            <person name="Krieger C.J."/>
            <person name="del Toro C."/>
            <person name="Ryder H.F."/>
            <person name="Williamson S.C."/>
            <person name="Barbeau R.A."/>
            <person name="Hamilton E.P."/>
            <person name="Orias E."/>
        </authorList>
    </citation>
    <scope>NUCLEOTIDE SEQUENCE [LARGE SCALE GENOMIC DNA]</scope>
    <source>
        <strain evidence="3">SB210</strain>
    </source>
</reference>
<dbReference type="STRING" id="312017.Q22RR5"/>
<evidence type="ECO:0000313" key="2">
    <source>
        <dbReference type="EMBL" id="EAR88057.2"/>
    </source>
</evidence>
<dbReference type="HOGENOM" id="CLU_654699_0_0_1"/>
<dbReference type="KEGG" id="tet:TTHERM_00013230"/>
<dbReference type="AlphaFoldDB" id="Q22RR5"/>
<dbReference type="GeneID" id="7823203"/>
<accession>Q22RR5</accession>
<protein>
    <submittedName>
        <fullName evidence="2">Uncharacterized protein</fullName>
    </submittedName>
</protein>
<keyword evidence="1" id="KW-0175">Coiled coil</keyword>
<proteinExistence type="predicted"/>
<dbReference type="RefSeq" id="XP_001008302.2">
    <property type="nucleotide sequence ID" value="XM_001008302.2"/>
</dbReference>
<feature type="coiled-coil region" evidence="1">
    <location>
        <begin position="192"/>
        <end position="268"/>
    </location>
</feature>